<feature type="region of interest" description="Disordered" evidence="1">
    <location>
        <begin position="276"/>
        <end position="300"/>
    </location>
</feature>
<feature type="compositionally biased region" description="Polar residues" evidence="1">
    <location>
        <begin position="291"/>
        <end position="300"/>
    </location>
</feature>
<feature type="compositionally biased region" description="Basic residues" evidence="1">
    <location>
        <begin position="276"/>
        <end position="289"/>
    </location>
</feature>
<evidence type="ECO:0000313" key="2">
    <source>
        <dbReference type="EMBL" id="QHS86347.1"/>
    </source>
</evidence>
<dbReference type="AlphaFoldDB" id="A0A6C0B299"/>
<proteinExistence type="predicted"/>
<organism evidence="2">
    <name type="scientific">viral metagenome</name>
    <dbReference type="NCBI Taxonomy" id="1070528"/>
    <lineage>
        <taxon>unclassified sequences</taxon>
        <taxon>metagenomes</taxon>
        <taxon>organismal metagenomes</taxon>
    </lineage>
</organism>
<name>A0A6C0B299_9ZZZZ</name>
<protein>
    <submittedName>
        <fullName evidence="2">Uncharacterized protein</fullName>
    </submittedName>
</protein>
<evidence type="ECO:0000256" key="1">
    <source>
        <dbReference type="SAM" id="MobiDB-lite"/>
    </source>
</evidence>
<sequence length="300" mass="35585">MSNETGLLQVYKGSCYQKIYQKKYQKIIVLDLDETIGSFGDLYILWTALNKIRALDKNETQTIFDILMDMYPEFLRYGILNILEFLYFKKASGQCDKLFIYTNNICTPPWVSLIVSYINKRLKTSNCLFDKIISAFKINNKIVEFSRTSKDKNCGDLIRCTLLPKTTEICFIDDTYHRDMINEKVYYIQPFPYFHGLSVDVIIKRFMLSSYGVEFMKKTNMMHTFEEYISDWFFFHHKGRDDVASTKDVDVFVAQKMMYHIKDFFYLTNRKNRTCKKRASNHRKTHKNRLSVDSSLNQLS</sequence>
<reference evidence="2" key="1">
    <citation type="journal article" date="2020" name="Nature">
        <title>Giant virus diversity and host interactions through global metagenomics.</title>
        <authorList>
            <person name="Schulz F."/>
            <person name="Roux S."/>
            <person name="Paez-Espino D."/>
            <person name="Jungbluth S."/>
            <person name="Walsh D.A."/>
            <person name="Denef V.J."/>
            <person name="McMahon K.D."/>
            <person name="Konstantinidis K.T."/>
            <person name="Eloe-Fadrosh E.A."/>
            <person name="Kyrpides N.C."/>
            <person name="Woyke T."/>
        </authorList>
    </citation>
    <scope>NUCLEOTIDE SEQUENCE</scope>
    <source>
        <strain evidence="2">GVMAG-M-3300009187-29</strain>
    </source>
</reference>
<dbReference type="EMBL" id="MN739053">
    <property type="protein sequence ID" value="QHS86347.1"/>
    <property type="molecule type" value="Genomic_DNA"/>
</dbReference>
<accession>A0A6C0B299</accession>